<accession>A0A5N7DV26</accession>
<evidence type="ECO:0000313" key="2">
    <source>
        <dbReference type="Proteomes" id="UP000325579"/>
    </source>
</evidence>
<organism evidence="1 2">
    <name type="scientific">Aspergillus pseudonomiae</name>
    <dbReference type="NCBI Taxonomy" id="1506151"/>
    <lineage>
        <taxon>Eukaryota</taxon>
        <taxon>Fungi</taxon>
        <taxon>Dikarya</taxon>
        <taxon>Ascomycota</taxon>
        <taxon>Pezizomycotina</taxon>
        <taxon>Eurotiomycetes</taxon>
        <taxon>Eurotiomycetidae</taxon>
        <taxon>Eurotiales</taxon>
        <taxon>Aspergillaceae</taxon>
        <taxon>Aspergillus</taxon>
        <taxon>Aspergillus subgen. Circumdati</taxon>
    </lineage>
</organism>
<dbReference type="GeneID" id="43665169"/>
<proteinExistence type="predicted"/>
<name>A0A5N6IE69_9EURO</name>
<dbReference type="EMBL" id="ML736738">
    <property type="protein sequence ID" value="KAE8409903.1"/>
    <property type="molecule type" value="Genomic_DNA"/>
</dbReference>
<dbReference type="Proteomes" id="UP000325579">
    <property type="component" value="Unassembled WGS sequence"/>
</dbReference>
<protein>
    <submittedName>
        <fullName evidence="1">Uncharacterized protein</fullName>
    </submittedName>
</protein>
<accession>A0A5N6IE69</accession>
<evidence type="ECO:0000313" key="1">
    <source>
        <dbReference type="EMBL" id="KAE8409903.1"/>
    </source>
</evidence>
<gene>
    <name evidence="1" type="ORF">BDV37DRAFT_235356</name>
</gene>
<dbReference type="AlphaFoldDB" id="A0A5N6IE69"/>
<reference evidence="1 2" key="1">
    <citation type="submission" date="2019-04" db="EMBL/GenBank/DDBJ databases">
        <authorList>
            <consortium name="DOE Joint Genome Institute"/>
            <person name="Mondo S."/>
            <person name="Kjaerbolling I."/>
            <person name="Vesth T."/>
            <person name="Frisvad J.C."/>
            <person name="Nybo J.L."/>
            <person name="Theobald S."/>
            <person name="Kildgaard S."/>
            <person name="Isbrandt T."/>
            <person name="Kuo A."/>
            <person name="Sato A."/>
            <person name="Lyhne E.K."/>
            <person name="Kogle M.E."/>
            <person name="Wiebenga A."/>
            <person name="Kun R.S."/>
            <person name="Lubbers R.J."/>
            <person name="Makela M.R."/>
            <person name="Barry K."/>
            <person name="Chovatia M."/>
            <person name="Clum A."/>
            <person name="Daum C."/>
            <person name="Haridas S."/>
            <person name="He G."/>
            <person name="LaButti K."/>
            <person name="Lipzen A."/>
            <person name="Riley R."/>
            <person name="Salamov A."/>
            <person name="Simmons B.A."/>
            <person name="Magnuson J.K."/>
            <person name="Henrissat B."/>
            <person name="Mortensen U.H."/>
            <person name="Larsen T.O."/>
            <person name="Devries R.P."/>
            <person name="Grigoriev I.V."/>
            <person name="Machida M."/>
            <person name="Baker S.E."/>
            <person name="Andersen M.R."/>
            <person name="Cantor M.N."/>
            <person name="Hua S.X."/>
        </authorList>
    </citation>
    <scope>NUCLEOTIDE SEQUENCE [LARGE SCALE GENOMIC DNA]</scope>
    <source>
        <strain evidence="1 2">CBS 119388</strain>
    </source>
</reference>
<sequence>MRNQGPMPRPGLGILRVGTRLQLCLGGGGALEFLSGRREYFHYRMISLVYPICLTGLWSVTGSRCIAPVDPNSCLKGGRSEVVEVKWMES</sequence>
<keyword evidence="2" id="KW-1185">Reference proteome</keyword>
<dbReference type="RefSeq" id="XP_031947222.1">
    <property type="nucleotide sequence ID" value="XM_032080478.1"/>
</dbReference>